<name>F8C6K1_MYXFH</name>
<evidence type="ECO:0000256" key="1">
    <source>
        <dbReference type="SAM" id="MobiDB-lite"/>
    </source>
</evidence>
<dbReference type="eggNOG" id="COG4570">
    <property type="taxonomic scope" value="Bacteria"/>
</dbReference>
<dbReference type="EMBL" id="CP002830">
    <property type="protein sequence ID" value="AEI65590.1"/>
    <property type="molecule type" value="Genomic_DNA"/>
</dbReference>
<organism evidence="2 3">
    <name type="scientific">Myxococcus fulvus (strain ATCC BAA-855 / HW-1)</name>
    <dbReference type="NCBI Taxonomy" id="483219"/>
    <lineage>
        <taxon>Bacteria</taxon>
        <taxon>Pseudomonadati</taxon>
        <taxon>Myxococcota</taxon>
        <taxon>Myxococcia</taxon>
        <taxon>Myxococcales</taxon>
        <taxon>Cystobacterineae</taxon>
        <taxon>Myxococcaceae</taxon>
        <taxon>Myxococcus</taxon>
    </lineage>
</organism>
<reference evidence="2 3" key="1">
    <citation type="journal article" date="2011" name="J. Bacteriol.">
        <title>Genome sequence of the halotolerant marine bacterium Myxococcus fulvus HW-1.</title>
        <authorList>
            <person name="Li Z.F."/>
            <person name="Li X."/>
            <person name="Liu H."/>
            <person name="Liu X."/>
            <person name="Han K."/>
            <person name="Wu Z.H."/>
            <person name="Hu W."/>
            <person name="Li F.F."/>
            <person name="Li Y.Z."/>
        </authorList>
    </citation>
    <scope>NUCLEOTIDE SEQUENCE [LARGE SCALE GENOMIC DNA]</scope>
    <source>
        <strain evidence="3">ATCC BAA-855 / HW-1</strain>
    </source>
</reference>
<dbReference type="KEGG" id="mfu:LILAB_18440"/>
<proteinExistence type="predicted"/>
<accession>F8C6K1</accession>
<feature type="compositionally biased region" description="Basic and acidic residues" evidence="1">
    <location>
        <begin position="36"/>
        <end position="52"/>
    </location>
</feature>
<dbReference type="GO" id="GO:0006281">
    <property type="term" value="P:DNA repair"/>
    <property type="evidence" value="ECO:0007669"/>
    <property type="project" value="InterPro"/>
</dbReference>
<dbReference type="InterPro" id="IPR008822">
    <property type="entry name" value="Endonuclease_RusA-like"/>
</dbReference>
<dbReference type="AlphaFoldDB" id="F8C6K1"/>
<dbReference type="InterPro" id="IPR036614">
    <property type="entry name" value="RusA-like_sf"/>
</dbReference>
<evidence type="ECO:0000313" key="2">
    <source>
        <dbReference type="EMBL" id="AEI65590.1"/>
    </source>
</evidence>
<dbReference type="Proteomes" id="UP000000488">
    <property type="component" value="Chromosome"/>
</dbReference>
<dbReference type="SUPFAM" id="SSF103084">
    <property type="entry name" value="Holliday junction resolvase RusA"/>
    <property type="match status" value="1"/>
</dbReference>
<dbReference type="GO" id="GO:0006310">
    <property type="term" value="P:DNA recombination"/>
    <property type="evidence" value="ECO:0007669"/>
    <property type="project" value="InterPro"/>
</dbReference>
<gene>
    <name evidence="2" type="ordered locus">LILAB_18440</name>
</gene>
<dbReference type="HOGENOM" id="CLU_1459826_0_0_7"/>
<sequence length="185" mass="20332">MLSPQPAATPQVPSTTPPLAEVRLSLPWPPSGNRYWRSDRGATPHTSDEGKAYKAQVKASHMGQRALKGPVVLSATLYPPTRQKSDLGNRLKVLEDALELVAYLNDNQVRRYRDVAFADGAHGKAARVEVVLEGQEWATPAEVEAERVRRAEQARKRRATLARNRAAKKLDGLRVTPAVRRGGVA</sequence>
<dbReference type="Gene3D" id="3.30.1330.70">
    <property type="entry name" value="Holliday junction resolvase RusA"/>
    <property type="match status" value="1"/>
</dbReference>
<feature type="compositionally biased region" description="Polar residues" evidence="1">
    <location>
        <begin position="1"/>
        <end position="14"/>
    </location>
</feature>
<protein>
    <submittedName>
        <fullName evidence="2">Endodeoxyribonuclease RUS</fullName>
    </submittedName>
</protein>
<dbReference type="Pfam" id="PF05866">
    <property type="entry name" value="RusA"/>
    <property type="match status" value="1"/>
</dbReference>
<feature type="region of interest" description="Disordered" evidence="1">
    <location>
        <begin position="1"/>
        <end position="52"/>
    </location>
</feature>
<evidence type="ECO:0000313" key="3">
    <source>
        <dbReference type="Proteomes" id="UP000000488"/>
    </source>
</evidence>
<dbReference type="GO" id="GO:0000287">
    <property type="term" value="F:magnesium ion binding"/>
    <property type="evidence" value="ECO:0007669"/>
    <property type="project" value="InterPro"/>
</dbReference>
<dbReference type="STRING" id="483219.LILAB_18440"/>